<keyword evidence="3" id="KW-0663">Pyridoxal phosphate</keyword>
<evidence type="ECO:0000256" key="2">
    <source>
        <dbReference type="ARBA" id="ARBA00009320"/>
    </source>
</evidence>
<dbReference type="InterPro" id="IPR043131">
    <property type="entry name" value="BCAT-like_N"/>
</dbReference>
<dbReference type="AlphaFoldDB" id="A0A4Q7NLB7"/>
<comment type="cofactor">
    <cofactor evidence="1">
        <name>pyridoxal 5'-phosphate</name>
        <dbReference type="ChEBI" id="CHEBI:597326"/>
    </cofactor>
</comment>
<protein>
    <submittedName>
        <fullName evidence="4">D-alanine transaminase</fullName>
    </submittedName>
</protein>
<dbReference type="InterPro" id="IPR001544">
    <property type="entry name" value="Aminotrans_IV"/>
</dbReference>
<dbReference type="InterPro" id="IPR050571">
    <property type="entry name" value="Class-IV_PLP-Dep_Aminotrnsfr"/>
</dbReference>
<dbReference type="FunFam" id="3.20.10.10:FF:000002">
    <property type="entry name" value="D-alanine aminotransferase"/>
    <property type="match status" value="1"/>
</dbReference>
<accession>A0A4Q7NLB7</accession>
<dbReference type="PANTHER" id="PTHR42743:SF10">
    <property type="entry name" value="D-ALANINE AMINOTRANSFERASE"/>
    <property type="match status" value="1"/>
</dbReference>
<dbReference type="GO" id="GO:0008652">
    <property type="term" value="P:amino acid biosynthetic process"/>
    <property type="evidence" value="ECO:0007669"/>
    <property type="project" value="UniProtKB-ARBA"/>
</dbReference>
<dbReference type="Proteomes" id="UP000292445">
    <property type="component" value="Unassembled WGS sequence"/>
</dbReference>
<dbReference type="OrthoDB" id="9805628at2"/>
<dbReference type="PANTHER" id="PTHR42743">
    <property type="entry name" value="AMINO-ACID AMINOTRANSFERASE"/>
    <property type="match status" value="1"/>
</dbReference>
<comment type="similarity">
    <text evidence="2">Belongs to the class-IV pyridoxal-phosphate-dependent aminotransferase family.</text>
</comment>
<keyword evidence="5" id="KW-1185">Reference proteome</keyword>
<dbReference type="EMBL" id="SGXC01000001">
    <property type="protein sequence ID" value="RZS85748.1"/>
    <property type="molecule type" value="Genomic_DNA"/>
</dbReference>
<organism evidence="4 5">
    <name type="scientific">Pigmentiphaga kullae</name>
    <dbReference type="NCBI Taxonomy" id="151784"/>
    <lineage>
        <taxon>Bacteria</taxon>
        <taxon>Pseudomonadati</taxon>
        <taxon>Pseudomonadota</taxon>
        <taxon>Betaproteobacteria</taxon>
        <taxon>Burkholderiales</taxon>
        <taxon>Alcaligenaceae</taxon>
        <taxon>Pigmentiphaga</taxon>
    </lineage>
</organism>
<evidence type="ECO:0000256" key="1">
    <source>
        <dbReference type="ARBA" id="ARBA00001933"/>
    </source>
</evidence>
<dbReference type="Gene3D" id="3.30.470.10">
    <property type="match status" value="1"/>
</dbReference>
<evidence type="ECO:0000313" key="5">
    <source>
        <dbReference type="Proteomes" id="UP000292445"/>
    </source>
</evidence>
<dbReference type="RefSeq" id="WP_130356910.1">
    <property type="nucleotide sequence ID" value="NZ_SGXC01000001.1"/>
</dbReference>
<dbReference type="GO" id="GO:0003824">
    <property type="term" value="F:catalytic activity"/>
    <property type="evidence" value="ECO:0007669"/>
    <property type="project" value="InterPro"/>
</dbReference>
<dbReference type="GO" id="GO:0046394">
    <property type="term" value="P:carboxylic acid biosynthetic process"/>
    <property type="evidence" value="ECO:0007669"/>
    <property type="project" value="UniProtKB-ARBA"/>
</dbReference>
<sequence length="287" mass="31727">MIPGIEGDPRVYLNGEFTPLSQAKISVLDRGFIFGDGIYEVVPVYGRKPFRMAQHLARLERSLAAIRIPNPHTVQQWQDLVGKLIETSDAQDQIVYLQLTRGVAKRDHAFPAQVVPTVFGMSSPFARPSAQARRDGVKTVSMPDERWLHCEIKSTSLLGNVLARQFAADRDVPEVVMFRDGYLSEGSSSNVWVVKEGRLLAPVKDNLILEGIRYGFIEDMAAARGIALEMRPISRAEVDAADELMLSSATKEILPVVSLDGKPVGDGRPGPVYARLREGYDEAIARL</sequence>
<evidence type="ECO:0000256" key="3">
    <source>
        <dbReference type="ARBA" id="ARBA00022898"/>
    </source>
</evidence>
<dbReference type="CDD" id="cd01558">
    <property type="entry name" value="D-AAT_like"/>
    <property type="match status" value="1"/>
</dbReference>
<proteinExistence type="inferred from homology"/>
<dbReference type="GO" id="GO:0005829">
    <property type="term" value="C:cytosol"/>
    <property type="evidence" value="ECO:0007669"/>
    <property type="project" value="TreeGrafter"/>
</dbReference>
<evidence type="ECO:0000313" key="4">
    <source>
        <dbReference type="EMBL" id="RZS85748.1"/>
    </source>
</evidence>
<dbReference type="Pfam" id="PF01063">
    <property type="entry name" value="Aminotran_4"/>
    <property type="match status" value="1"/>
</dbReference>
<gene>
    <name evidence="4" type="ORF">EV675_1778</name>
</gene>
<dbReference type="SUPFAM" id="SSF56752">
    <property type="entry name" value="D-aminoacid aminotransferase-like PLP-dependent enzymes"/>
    <property type="match status" value="1"/>
</dbReference>
<dbReference type="InterPro" id="IPR036038">
    <property type="entry name" value="Aminotransferase-like"/>
</dbReference>
<dbReference type="InterPro" id="IPR043132">
    <property type="entry name" value="BCAT-like_C"/>
</dbReference>
<name>A0A4Q7NLB7_9BURK</name>
<reference evidence="4 5" key="1">
    <citation type="submission" date="2019-02" db="EMBL/GenBank/DDBJ databases">
        <title>Genomic Encyclopedia of Type Strains, Phase IV (KMG-IV): sequencing the most valuable type-strain genomes for metagenomic binning, comparative biology and taxonomic classification.</title>
        <authorList>
            <person name="Goeker M."/>
        </authorList>
    </citation>
    <scope>NUCLEOTIDE SEQUENCE [LARGE SCALE GENOMIC DNA]</scope>
    <source>
        <strain evidence="4 5">K24</strain>
    </source>
</reference>
<comment type="caution">
    <text evidence="4">The sequence shown here is derived from an EMBL/GenBank/DDBJ whole genome shotgun (WGS) entry which is preliminary data.</text>
</comment>
<dbReference type="Gene3D" id="3.20.10.10">
    <property type="entry name" value="D-amino Acid Aminotransferase, subunit A, domain 2"/>
    <property type="match status" value="1"/>
</dbReference>